<feature type="active site" description="Charge relay system" evidence="5">
    <location>
        <position position="345"/>
    </location>
</feature>
<sequence length="764" mass="84061">MVGVKNMKNIKKIGALFLGLYYILSLNINLANAKEIDVNNISNNESNKIIIKYKEPQEELKVNTDSSNSIKSIEKINEKVDIIDTNSSEDKKKVYDDLKSNPNIEKVEEDKLLKIEAVPNDPKYTSQWYIPNINFPKLWDYNIISKKNVTIAVIDSGINYNHEDLKGMILDGGYNFYNNSTDVYDDNGHGTGVAGIINANSNNSKGIVGLQSNMPIKILPLKTSDSNGWSYLSDMLRAVEYAIEKDVDVINLSMGSSYYSEIENEEIQKAINNGIVVVASAGNDGDSSYEYPASYDNVIAVGATDQNNNKAGFSNYNNKVSLSAPGQNILTTNLSGGYSYYSGTSFSTPIVSAMVAIIKSVRPDLSPQEIKSILQNNSLDLGTVGRDNYFGYGKVDAYKSISNVLAPQSIKIQQDNVNININETSLLTAIITPDDVIDKNIIWSSSNAGIAMVDQTGIVKGISMGDATITAKTKLGNLISIASVHIINSNVLSVKYQSHVEKIGWQNYVNDGKLAGTEGQELRMEALKINLENAPAGAKIKYQVHVKNIGWQDWVYDGKLAGTEGKALRVEGIRIVLENAPGYSIAYEAHVQNIGWQAWVYNGELSGTTGKGLRIEALKIKVVKSSDVPMGVSYSSHVQNIGWNQTVIDNELSGTQGQGFRMEALKINLRNAPEGAKIKYQAHVQNIGWQDWVYDGTLIGTQGRFLRVEGIKMVLENAPGYKIVYQVHVQNIGWQNWVYDGELAGTTAKSLRLEAIRIKIVKNS</sequence>
<protein>
    <submittedName>
        <fullName evidence="8">Thermophilic serine proteinase</fullName>
        <ecNumber evidence="8">3.4.21.-</ecNumber>
    </submittedName>
</protein>
<dbReference type="InterPro" id="IPR050131">
    <property type="entry name" value="Peptidase_S8_subtilisin-like"/>
</dbReference>
<dbReference type="SUPFAM" id="SSF49373">
    <property type="entry name" value="Invasin/intimin cell-adhesion fragments"/>
    <property type="match status" value="1"/>
</dbReference>
<dbReference type="InterPro" id="IPR008964">
    <property type="entry name" value="Invasin/intimin_cell_adhesion"/>
</dbReference>
<keyword evidence="9" id="KW-1185">Reference proteome</keyword>
<evidence type="ECO:0000313" key="9">
    <source>
        <dbReference type="Proteomes" id="UP000239471"/>
    </source>
</evidence>
<dbReference type="OrthoDB" id="9798386at2"/>
<evidence type="ECO:0000256" key="6">
    <source>
        <dbReference type="RuleBase" id="RU003355"/>
    </source>
</evidence>
<dbReference type="GO" id="GO:0004252">
    <property type="term" value="F:serine-type endopeptidase activity"/>
    <property type="evidence" value="ECO:0007669"/>
    <property type="project" value="UniProtKB-UniRule"/>
</dbReference>
<accession>A0A2T0BIS6</accession>
<dbReference type="EMBL" id="PVXQ01000005">
    <property type="protein sequence ID" value="PRR83743.1"/>
    <property type="molecule type" value="Genomic_DNA"/>
</dbReference>
<name>A0A2T0BIS6_9CLOT</name>
<dbReference type="SMART" id="SM00635">
    <property type="entry name" value="BID_2"/>
    <property type="match status" value="1"/>
</dbReference>
<dbReference type="SMART" id="SM00728">
    <property type="entry name" value="ChW"/>
    <property type="match status" value="6"/>
</dbReference>
<dbReference type="PANTHER" id="PTHR43806">
    <property type="entry name" value="PEPTIDASE S8"/>
    <property type="match status" value="1"/>
</dbReference>
<dbReference type="Proteomes" id="UP000239471">
    <property type="component" value="Unassembled WGS sequence"/>
</dbReference>
<dbReference type="PROSITE" id="PS51892">
    <property type="entry name" value="SUBTILASE"/>
    <property type="match status" value="1"/>
</dbReference>
<gene>
    <name evidence="8" type="ORF">CLVI_06900</name>
</gene>
<organism evidence="8 9">
    <name type="scientific">Clostridium vincentii</name>
    <dbReference type="NCBI Taxonomy" id="52704"/>
    <lineage>
        <taxon>Bacteria</taxon>
        <taxon>Bacillati</taxon>
        <taxon>Bacillota</taxon>
        <taxon>Clostridia</taxon>
        <taxon>Eubacteriales</taxon>
        <taxon>Clostridiaceae</taxon>
        <taxon>Clostridium</taxon>
    </lineage>
</organism>
<keyword evidence="2 5" id="KW-0645">Protease</keyword>
<evidence type="ECO:0000256" key="2">
    <source>
        <dbReference type="ARBA" id="ARBA00022670"/>
    </source>
</evidence>
<dbReference type="Pfam" id="PF02368">
    <property type="entry name" value="Big_2"/>
    <property type="match status" value="1"/>
</dbReference>
<comment type="caution">
    <text evidence="8">The sequence shown here is derived from an EMBL/GenBank/DDBJ whole genome shotgun (WGS) entry which is preliminary data.</text>
</comment>
<comment type="similarity">
    <text evidence="1 5 6">Belongs to the peptidase S8 family.</text>
</comment>
<dbReference type="AlphaFoldDB" id="A0A2T0BIS6"/>
<dbReference type="InterPro" id="IPR036852">
    <property type="entry name" value="Peptidase_S8/S53_dom_sf"/>
</dbReference>
<dbReference type="InterPro" id="IPR006637">
    <property type="entry name" value="ChW"/>
</dbReference>
<dbReference type="PROSITE" id="PS00136">
    <property type="entry name" value="SUBTILASE_ASP"/>
    <property type="match status" value="1"/>
</dbReference>
<evidence type="ECO:0000259" key="7">
    <source>
        <dbReference type="SMART" id="SM00635"/>
    </source>
</evidence>
<dbReference type="PANTHER" id="PTHR43806:SF11">
    <property type="entry name" value="CEREVISIN-RELATED"/>
    <property type="match status" value="1"/>
</dbReference>
<dbReference type="InterPro" id="IPR000209">
    <property type="entry name" value="Peptidase_S8/S53_dom"/>
</dbReference>
<evidence type="ECO:0000313" key="8">
    <source>
        <dbReference type="EMBL" id="PRR83743.1"/>
    </source>
</evidence>
<dbReference type="Gene3D" id="3.40.50.200">
    <property type="entry name" value="Peptidase S8/S53 domain"/>
    <property type="match status" value="1"/>
</dbReference>
<dbReference type="Gene3D" id="2.60.40.1080">
    <property type="match status" value="1"/>
</dbReference>
<reference evidence="8 9" key="1">
    <citation type="submission" date="2018-03" db="EMBL/GenBank/DDBJ databases">
        <title>Genome sequence of Clostridium vincentii DSM 10228.</title>
        <authorList>
            <person name="Poehlein A."/>
            <person name="Daniel R."/>
        </authorList>
    </citation>
    <scope>NUCLEOTIDE SEQUENCE [LARGE SCALE GENOMIC DNA]</scope>
    <source>
        <strain evidence="8 9">DSM 10228</strain>
    </source>
</reference>
<dbReference type="InterPro" id="IPR015500">
    <property type="entry name" value="Peptidase_S8_subtilisin-rel"/>
</dbReference>
<feature type="active site" description="Charge relay system" evidence="5">
    <location>
        <position position="189"/>
    </location>
</feature>
<proteinExistence type="inferred from homology"/>
<dbReference type="Pfam" id="PF07538">
    <property type="entry name" value="ChW"/>
    <property type="match status" value="6"/>
</dbReference>
<feature type="domain" description="BIG2" evidence="7">
    <location>
        <begin position="406"/>
        <end position="483"/>
    </location>
</feature>
<dbReference type="PRINTS" id="PR00723">
    <property type="entry name" value="SUBTILISIN"/>
</dbReference>
<evidence type="ECO:0000256" key="1">
    <source>
        <dbReference type="ARBA" id="ARBA00011073"/>
    </source>
</evidence>
<dbReference type="Pfam" id="PF00082">
    <property type="entry name" value="Peptidase_S8"/>
    <property type="match status" value="1"/>
</dbReference>
<dbReference type="EC" id="3.4.21.-" evidence="8"/>
<evidence type="ECO:0000256" key="3">
    <source>
        <dbReference type="ARBA" id="ARBA00022801"/>
    </source>
</evidence>
<dbReference type="PROSITE" id="PS00138">
    <property type="entry name" value="SUBTILASE_SER"/>
    <property type="match status" value="1"/>
</dbReference>
<evidence type="ECO:0000256" key="5">
    <source>
        <dbReference type="PROSITE-ProRule" id="PRU01240"/>
    </source>
</evidence>
<feature type="active site" description="Charge relay system" evidence="5">
    <location>
        <position position="155"/>
    </location>
</feature>
<dbReference type="GO" id="GO:0006508">
    <property type="term" value="P:proteolysis"/>
    <property type="evidence" value="ECO:0007669"/>
    <property type="project" value="UniProtKB-KW"/>
</dbReference>
<dbReference type="InterPro" id="IPR023827">
    <property type="entry name" value="Peptidase_S8_Asp-AS"/>
</dbReference>
<dbReference type="InterPro" id="IPR003343">
    <property type="entry name" value="Big_2"/>
</dbReference>
<evidence type="ECO:0000256" key="4">
    <source>
        <dbReference type="ARBA" id="ARBA00022825"/>
    </source>
</evidence>
<keyword evidence="4 5" id="KW-0720">Serine protease</keyword>
<keyword evidence="3 5" id="KW-0378">Hydrolase</keyword>
<dbReference type="InterPro" id="IPR023828">
    <property type="entry name" value="Peptidase_S8_Ser-AS"/>
</dbReference>
<dbReference type="SUPFAM" id="SSF52743">
    <property type="entry name" value="Subtilisin-like"/>
    <property type="match status" value="1"/>
</dbReference>